<dbReference type="AlphaFoldDB" id="A0AAD4WAB9"/>
<comment type="caution">
    <text evidence="1">The sequence shown here is derived from an EMBL/GenBank/DDBJ whole genome shotgun (WGS) entry which is preliminary data.</text>
</comment>
<proteinExistence type="predicted"/>
<dbReference type="EMBL" id="JAJFAZ020000003">
    <property type="protein sequence ID" value="KAI5339343.1"/>
    <property type="molecule type" value="Genomic_DNA"/>
</dbReference>
<reference evidence="1 2" key="1">
    <citation type="journal article" date="2022" name="G3 (Bethesda)">
        <title>Whole-genome sequence and methylome profiling of the almond [Prunus dulcis (Mill.) D.A. Webb] cultivar 'Nonpareil'.</title>
        <authorList>
            <person name="D'Amico-Willman K.M."/>
            <person name="Ouma W.Z."/>
            <person name="Meulia T."/>
            <person name="Sideli G.M."/>
            <person name="Gradziel T.M."/>
            <person name="Fresnedo-Ramirez J."/>
        </authorList>
    </citation>
    <scope>NUCLEOTIDE SEQUENCE [LARGE SCALE GENOMIC DNA]</scope>
    <source>
        <strain evidence="1">Clone GOH B32 T37-40</strain>
    </source>
</reference>
<evidence type="ECO:0000313" key="1">
    <source>
        <dbReference type="EMBL" id="KAI5339343.1"/>
    </source>
</evidence>
<keyword evidence="2" id="KW-1185">Reference proteome</keyword>
<evidence type="ECO:0000313" key="2">
    <source>
        <dbReference type="Proteomes" id="UP001054821"/>
    </source>
</evidence>
<accession>A0AAD4WAB9</accession>
<sequence length="372" mass="42840">MFYCSKYIWTFEVFPTLDAQHFVVHEENDDIPHIRQWRSNTSAHFHKLISQVFENYEVDKQQPYWNWGDNDENAEEIVELFANKDQENTSTFVEEKDDGVEETATLPSSSKGKLLSTELCTLKREFQTTKDELAKVASSNRVLRKRVCDLKEMVQKESLKHEKECQKKLKRHEEVGSPRINEGDDNDMSTLHEYITPTTETVEMKEKVPDDGAESFVAMQVQETKMGTLVSDKQVQQEAEKLPTLEDVDGYGVICKKLLSLLEDWKKSDIKPLGGQMNPPIITNVTVAGDKRLRKKAAAPNTVDLQTNYLKNILHFVHSTWQHSDTMARVLYYMHFYDASEVEEVMTNGLKMSKFTPFTIRSIGDVPQQCDG</sequence>
<gene>
    <name evidence="1" type="ORF">L3X38_018615</name>
</gene>
<organism evidence="1 2">
    <name type="scientific">Prunus dulcis</name>
    <name type="common">Almond</name>
    <name type="synonym">Amygdalus dulcis</name>
    <dbReference type="NCBI Taxonomy" id="3755"/>
    <lineage>
        <taxon>Eukaryota</taxon>
        <taxon>Viridiplantae</taxon>
        <taxon>Streptophyta</taxon>
        <taxon>Embryophyta</taxon>
        <taxon>Tracheophyta</taxon>
        <taxon>Spermatophyta</taxon>
        <taxon>Magnoliopsida</taxon>
        <taxon>eudicotyledons</taxon>
        <taxon>Gunneridae</taxon>
        <taxon>Pentapetalae</taxon>
        <taxon>rosids</taxon>
        <taxon>fabids</taxon>
        <taxon>Rosales</taxon>
        <taxon>Rosaceae</taxon>
        <taxon>Amygdaloideae</taxon>
        <taxon>Amygdaleae</taxon>
        <taxon>Prunus</taxon>
    </lineage>
</organism>
<dbReference type="Proteomes" id="UP001054821">
    <property type="component" value="Chromosome 3"/>
</dbReference>
<name>A0AAD4WAB9_PRUDU</name>
<protein>
    <submittedName>
        <fullName evidence="1">Uncharacterized protein</fullName>
    </submittedName>
</protein>